<keyword evidence="2" id="KW-1185">Reference proteome</keyword>
<name>A0ABS8KMX0_9BURK</name>
<accession>A0ABS8KMX0</accession>
<proteinExistence type="predicted"/>
<organism evidence="1 2">
    <name type="scientific">Paraburkholderia translucens</name>
    <dbReference type="NCBI Taxonomy" id="2886945"/>
    <lineage>
        <taxon>Bacteria</taxon>
        <taxon>Pseudomonadati</taxon>
        <taxon>Pseudomonadota</taxon>
        <taxon>Betaproteobacteria</taxon>
        <taxon>Burkholderiales</taxon>
        <taxon>Burkholderiaceae</taxon>
        <taxon>Paraburkholderia</taxon>
    </lineage>
</organism>
<evidence type="ECO:0000313" key="1">
    <source>
        <dbReference type="EMBL" id="MCC8405749.1"/>
    </source>
</evidence>
<protein>
    <submittedName>
        <fullName evidence="1">Uncharacterized protein</fullName>
    </submittedName>
</protein>
<gene>
    <name evidence="1" type="ORF">LJ655_28495</name>
</gene>
<dbReference type="EMBL" id="JAJITC010000026">
    <property type="protein sequence ID" value="MCC8405749.1"/>
    <property type="molecule type" value="Genomic_DNA"/>
</dbReference>
<dbReference type="Proteomes" id="UP001430614">
    <property type="component" value="Unassembled WGS sequence"/>
</dbReference>
<evidence type="ECO:0000313" key="2">
    <source>
        <dbReference type="Proteomes" id="UP001430614"/>
    </source>
</evidence>
<sequence length="118" mass="13211">MQIADHKIAAGLVGGVMLNEIDDGGGVHPPMIMRRMPTRMRGAYRIRTRHRAEKNSNDAKMTLKRHVRGMRYRECTVAMITPAARSRRVAGYCGVRSFPPIAFQLKAARKAAAKDYSL</sequence>
<dbReference type="RefSeq" id="WP_230564546.1">
    <property type="nucleotide sequence ID" value="NZ_JAJITC010000026.1"/>
</dbReference>
<comment type="caution">
    <text evidence="1">The sequence shown here is derived from an EMBL/GenBank/DDBJ whole genome shotgun (WGS) entry which is preliminary data.</text>
</comment>
<reference evidence="1 2" key="1">
    <citation type="submission" date="2021-11" db="EMBL/GenBank/DDBJ databases">
        <authorList>
            <person name="Oh E.-T."/>
            <person name="Kim S.-B."/>
        </authorList>
    </citation>
    <scope>NUCLEOTIDE SEQUENCE [LARGE SCALE GENOMIC DNA]</scope>
    <source>
        <strain evidence="1 2">MMS20-SJTN17</strain>
    </source>
</reference>